<keyword evidence="9" id="KW-1185">Reference proteome</keyword>
<keyword evidence="2 6" id="KW-0813">Transport</keyword>
<feature type="transmembrane region" description="Helical" evidence="7">
    <location>
        <begin position="9"/>
        <end position="31"/>
    </location>
</feature>
<evidence type="ECO:0000256" key="4">
    <source>
        <dbReference type="ARBA" id="ARBA00022989"/>
    </source>
</evidence>
<dbReference type="PANTHER" id="PTHR45724">
    <property type="entry name" value="AQUAPORIN NIP2-1"/>
    <property type="match status" value="1"/>
</dbReference>
<dbReference type="PRINTS" id="PR00783">
    <property type="entry name" value="MINTRINSICP"/>
</dbReference>
<organism evidence="8 9">
    <name type="scientific">Vitrella brassicaformis (strain CCMP3155)</name>
    <dbReference type="NCBI Taxonomy" id="1169540"/>
    <lineage>
        <taxon>Eukaryota</taxon>
        <taxon>Sar</taxon>
        <taxon>Alveolata</taxon>
        <taxon>Colpodellida</taxon>
        <taxon>Vitrellaceae</taxon>
        <taxon>Vitrella</taxon>
    </lineage>
</organism>
<dbReference type="OMA" id="FKKKMFW"/>
<evidence type="ECO:0008006" key="10">
    <source>
        <dbReference type="Google" id="ProtNLM"/>
    </source>
</evidence>
<evidence type="ECO:0000256" key="7">
    <source>
        <dbReference type="SAM" id="Phobius"/>
    </source>
</evidence>
<evidence type="ECO:0000313" key="8">
    <source>
        <dbReference type="EMBL" id="CEM03350.1"/>
    </source>
</evidence>
<dbReference type="VEuPathDB" id="CryptoDB:Vbra_2468"/>
<sequence length="232" mass="24706">MAELAVEKYVAECIGTFFLVLTIGCCVINGVPFAPLAIGGILMVMIFAMGSVSGAHFNPAVTTSVLISGRQKITPQDACLYMLAQLVGGLLAGLVYWYLTGLTFALAPGKTHNWLDASVAEMFFTCALCFVVLNTATTKEDSPNHYFGLAIGFTVMASAFAIGSISGASLNPAVSFGSLMVHGIRTGGGWVYFPLYLLVPFVGSALAAGLFYLVRPAEYGWKRAEGDYRQIR</sequence>
<keyword evidence="3 6" id="KW-0812">Transmembrane</keyword>
<reference evidence="8 9" key="1">
    <citation type="submission" date="2014-11" db="EMBL/GenBank/DDBJ databases">
        <authorList>
            <person name="Zhu J."/>
            <person name="Qi W."/>
            <person name="Song R."/>
        </authorList>
    </citation>
    <scope>NUCLEOTIDE SEQUENCE [LARGE SCALE GENOMIC DNA]</scope>
</reference>
<dbReference type="SUPFAM" id="SSF81338">
    <property type="entry name" value="Aquaporin-like"/>
    <property type="match status" value="1"/>
</dbReference>
<evidence type="ECO:0000256" key="2">
    <source>
        <dbReference type="ARBA" id="ARBA00022448"/>
    </source>
</evidence>
<dbReference type="PANTHER" id="PTHR45724:SF13">
    <property type="entry name" value="AQUAPORIN NIP1-1-RELATED"/>
    <property type="match status" value="1"/>
</dbReference>
<dbReference type="STRING" id="1169540.A0A0G4EY46"/>
<evidence type="ECO:0000313" key="9">
    <source>
        <dbReference type="Proteomes" id="UP000041254"/>
    </source>
</evidence>
<dbReference type="PhylomeDB" id="A0A0G4EY46"/>
<dbReference type="Gene3D" id="1.20.1080.10">
    <property type="entry name" value="Glycerol uptake facilitator protein"/>
    <property type="match status" value="1"/>
</dbReference>
<dbReference type="OrthoDB" id="3222at2759"/>
<dbReference type="AlphaFoldDB" id="A0A0G4EY46"/>
<evidence type="ECO:0000256" key="3">
    <source>
        <dbReference type="ARBA" id="ARBA00022692"/>
    </source>
</evidence>
<dbReference type="InParanoid" id="A0A0G4EY46"/>
<dbReference type="GO" id="GO:0016020">
    <property type="term" value="C:membrane"/>
    <property type="evidence" value="ECO:0007669"/>
    <property type="project" value="UniProtKB-SubCell"/>
</dbReference>
<accession>A0A0G4EY46</accession>
<keyword evidence="5 7" id="KW-0472">Membrane</keyword>
<comment type="similarity">
    <text evidence="6">Belongs to the MIP/aquaporin (TC 1.A.8) family.</text>
</comment>
<feature type="transmembrane region" description="Helical" evidence="7">
    <location>
        <begin position="149"/>
        <end position="170"/>
    </location>
</feature>
<dbReference type="InterPro" id="IPR034294">
    <property type="entry name" value="Aquaporin_transptr"/>
</dbReference>
<dbReference type="InterPro" id="IPR023271">
    <property type="entry name" value="Aquaporin-like"/>
</dbReference>
<dbReference type="InterPro" id="IPR000425">
    <property type="entry name" value="MIP"/>
</dbReference>
<name>A0A0G4EY46_VITBC</name>
<dbReference type="Pfam" id="PF00230">
    <property type="entry name" value="MIP"/>
    <property type="match status" value="1"/>
</dbReference>
<feature type="transmembrane region" description="Helical" evidence="7">
    <location>
        <begin position="78"/>
        <end position="99"/>
    </location>
</feature>
<gene>
    <name evidence="8" type="ORF">Vbra_2468</name>
</gene>
<evidence type="ECO:0000256" key="1">
    <source>
        <dbReference type="ARBA" id="ARBA00004141"/>
    </source>
</evidence>
<dbReference type="Proteomes" id="UP000041254">
    <property type="component" value="Unassembled WGS sequence"/>
</dbReference>
<evidence type="ECO:0000256" key="5">
    <source>
        <dbReference type="ARBA" id="ARBA00023136"/>
    </source>
</evidence>
<feature type="transmembrane region" description="Helical" evidence="7">
    <location>
        <begin position="119"/>
        <end position="137"/>
    </location>
</feature>
<feature type="transmembrane region" description="Helical" evidence="7">
    <location>
        <begin position="190"/>
        <end position="214"/>
    </location>
</feature>
<evidence type="ECO:0000256" key="6">
    <source>
        <dbReference type="RuleBase" id="RU000477"/>
    </source>
</evidence>
<keyword evidence="4 7" id="KW-1133">Transmembrane helix</keyword>
<dbReference type="GO" id="GO:0015267">
    <property type="term" value="F:channel activity"/>
    <property type="evidence" value="ECO:0007669"/>
    <property type="project" value="InterPro"/>
</dbReference>
<protein>
    <recommendedName>
        <fullName evidence="10">Aquaporin</fullName>
    </recommendedName>
</protein>
<comment type="subcellular location">
    <subcellularLocation>
        <location evidence="1">Membrane</location>
        <topology evidence="1">Multi-pass membrane protein</topology>
    </subcellularLocation>
</comment>
<proteinExistence type="inferred from homology"/>
<dbReference type="EMBL" id="CDMY01000338">
    <property type="protein sequence ID" value="CEM03350.1"/>
    <property type="molecule type" value="Genomic_DNA"/>
</dbReference>
<feature type="transmembrane region" description="Helical" evidence="7">
    <location>
        <begin position="37"/>
        <end position="57"/>
    </location>
</feature>